<dbReference type="KEGG" id="lar:lam_246"/>
<dbReference type="Proteomes" id="UP000017862">
    <property type="component" value="Chromosome"/>
</dbReference>
<dbReference type="STRING" id="1261131.lam_246"/>
<keyword evidence="1" id="KW-0732">Signal</keyword>
<protein>
    <submittedName>
        <fullName evidence="3">Phosphate ABC transporter, periplasmic phosphate-binding protein PstS</fullName>
    </submittedName>
</protein>
<evidence type="ECO:0000259" key="2">
    <source>
        <dbReference type="Pfam" id="PF12849"/>
    </source>
</evidence>
<dbReference type="Pfam" id="PF12849">
    <property type="entry name" value="PBP_like_2"/>
    <property type="match status" value="1"/>
</dbReference>
<sequence length="332" mass="37330">MSPFGLEIFARDRIRIAGSSTVFPYSKIIAENFSEYFPSFKTPLVEAGGSGSGIKEFCKGIGEDTIDVVNVSRRITKYELNECKKNGVFDIQEIKIGYDGIALVSDTNMQSISLTIEDLYKALAASLVVNGKLVSNPFHKWSDIRFDLPEVRIFIYIPSEKHGTREVLEQKVLYEGCLRSGNFIKMRDDLKYNGLQLNIACNSVRKDGLLVEVDGDYAETLARIEANKNVFGFLGLSFYKNNSDILKITAIDGIIPSMHTVSAGLYPIIRPLLFYVKKNHLRNVIGLREYIYFSVSDEMMNTSSQLIRYGLIPISEGERKAVRDSIAINKND</sequence>
<dbReference type="PANTHER" id="PTHR30570">
    <property type="entry name" value="PERIPLASMIC PHOSPHATE BINDING COMPONENT OF PHOSPHATE ABC TRANSPORTER"/>
    <property type="match status" value="1"/>
</dbReference>
<dbReference type="eggNOG" id="COG0226">
    <property type="taxonomic scope" value="Bacteria"/>
</dbReference>
<dbReference type="SUPFAM" id="SSF53850">
    <property type="entry name" value="Periplasmic binding protein-like II"/>
    <property type="match status" value="1"/>
</dbReference>
<dbReference type="Gene3D" id="3.40.190.10">
    <property type="entry name" value="Periplasmic binding protein-like II"/>
    <property type="match status" value="2"/>
</dbReference>
<reference evidence="3 4" key="1">
    <citation type="journal article" date="2014" name="Mol. Plant Microbe Interact.">
        <title>The complete genome sequence of Candidatus Liberibacter americanus, associated with citrus Huanglongbing.</title>
        <authorList>
            <person name="Wulff N.A."/>
            <person name="Zhang S."/>
            <person name="Setubal J.C."/>
            <person name="Almeida N.F."/>
            <person name="Martins E.C."/>
            <person name="Harakava R."/>
            <person name="Kumar D."/>
            <person name="Rangel L.T."/>
            <person name="Foissac X."/>
            <person name="Bove J."/>
            <person name="Gabriel D.W."/>
        </authorList>
    </citation>
    <scope>NUCLEOTIDE SEQUENCE [LARGE SCALE GENOMIC DNA]</scope>
    <source>
        <strain evidence="3 4">Sao Paulo</strain>
    </source>
</reference>
<dbReference type="EMBL" id="CP006604">
    <property type="protein sequence ID" value="AHA27617.1"/>
    <property type="molecule type" value="Genomic_DNA"/>
</dbReference>
<proteinExistence type="predicted"/>
<dbReference type="InterPro" id="IPR024370">
    <property type="entry name" value="PBP_domain"/>
</dbReference>
<name>U6B786_9HYPH</name>
<dbReference type="AlphaFoldDB" id="U6B786"/>
<dbReference type="InterPro" id="IPR050811">
    <property type="entry name" value="Phosphate_ABC_transporter"/>
</dbReference>
<feature type="domain" description="PBP" evidence="2">
    <location>
        <begin position="11"/>
        <end position="298"/>
    </location>
</feature>
<accession>U6B786</accession>
<evidence type="ECO:0000313" key="3">
    <source>
        <dbReference type="EMBL" id="AHA27617.1"/>
    </source>
</evidence>
<dbReference type="PANTHER" id="PTHR30570:SF1">
    <property type="entry name" value="PHOSPHATE-BINDING PROTEIN PSTS"/>
    <property type="match status" value="1"/>
</dbReference>
<gene>
    <name evidence="3" type="primary">pstS</name>
    <name evidence="3" type="ORF">lam_246</name>
</gene>
<dbReference type="HOGENOM" id="CLU_026228_0_0_5"/>
<dbReference type="PATRIC" id="fig|1261131.3.peg.234"/>
<organism evidence="3 4">
    <name type="scientific">Candidatus Liberibacter americanus str. Sao Paulo</name>
    <dbReference type="NCBI Taxonomy" id="1261131"/>
    <lineage>
        <taxon>Bacteria</taxon>
        <taxon>Pseudomonadati</taxon>
        <taxon>Pseudomonadota</taxon>
        <taxon>Alphaproteobacteria</taxon>
        <taxon>Hyphomicrobiales</taxon>
        <taxon>Rhizobiaceae</taxon>
        <taxon>Liberibacter</taxon>
    </lineage>
</organism>
<evidence type="ECO:0000313" key="4">
    <source>
        <dbReference type="Proteomes" id="UP000017862"/>
    </source>
</evidence>
<evidence type="ECO:0000256" key="1">
    <source>
        <dbReference type="ARBA" id="ARBA00022729"/>
    </source>
</evidence>
<keyword evidence="4" id="KW-1185">Reference proteome</keyword>